<evidence type="ECO:0000313" key="2">
    <source>
        <dbReference type="EMBL" id="KAL3776642.1"/>
    </source>
</evidence>
<dbReference type="EMBL" id="JALLAZ020001340">
    <property type="protein sequence ID" value="KAL3776642.1"/>
    <property type="molecule type" value="Genomic_DNA"/>
</dbReference>
<gene>
    <name evidence="2" type="ORF">ACHAW5_010661</name>
</gene>
<sequence>MIKGLLQGDRVEGNTILFLTAPKRKREDDSIGEISSWSSMKHYQDVVDGDLIYPSHKRSASLTASSTRLPLSSCDSERREGPADDASLDDETEALVSNFRTSIFREGGQVVSPPFTPIFLSAVSHSPLCKGSDENNNYDEDEDDSYFPEFPSLVRATTIIDPSDASAYHESYNADPPDMVGVPSRPASPQIDEIIEEDHRDHSDWSTTSSSIDYPCHGENDAIEMARDRSGFISEAGASKSTLWNISTGNWPPTAWTQIFNQENA</sequence>
<accession>A0ABD3NLE3</accession>
<dbReference type="AlphaFoldDB" id="A0ABD3NLE3"/>
<protein>
    <submittedName>
        <fullName evidence="2">Uncharacterized protein</fullName>
    </submittedName>
</protein>
<dbReference type="Proteomes" id="UP001530315">
    <property type="component" value="Unassembled WGS sequence"/>
</dbReference>
<evidence type="ECO:0000313" key="3">
    <source>
        <dbReference type="Proteomes" id="UP001530315"/>
    </source>
</evidence>
<keyword evidence="3" id="KW-1185">Reference proteome</keyword>
<organism evidence="2 3">
    <name type="scientific">Stephanodiscus triporus</name>
    <dbReference type="NCBI Taxonomy" id="2934178"/>
    <lineage>
        <taxon>Eukaryota</taxon>
        <taxon>Sar</taxon>
        <taxon>Stramenopiles</taxon>
        <taxon>Ochrophyta</taxon>
        <taxon>Bacillariophyta</taxon>
        <taxon>Coscinodiscophyceae</taxon>
        <taxon>Thalassiosirophycidae</taxon>
        <taxon>Stephanodiscales</taxon>
        <taxon>Stephanodiscaceae</taxon>
        <taxon>Stephanodiscus</taxon>
    </lineage>
</organism>
<evidence type="ECO:0000256" key="1">
    <source>
        <dbReference type="SAM" id="MobiDB-lite"/>
    </source>
</evidence>
<name>A0ABD3NLE3_9STRA</name>
<reference evidence="2 3" key="1">
    <citation type="submission" date="2024-10" db="EMBL/GenBank/DDBJ databases">
        <title>Updated reference genomes for cyclostephanoid diatoms.</title>
        <authorList>
            <person name="Roberts W.R."/>
            <person name="Alverson A.J."/>
        </authorList>
    </citation>
    <scope>NUCLEOTIDE SEQUENCE [LARGE SCALE GENOMIC DNA]</scope>
    <source>
        <strain evidence="2 3">AJA276-08</strain>
    </source>
</reference>
<feature type="region of interest" description="Disordered" evidence="1">
    <location>
        <begin position="58"/>
        <end position="91"/>
    </location>
</feature>
<feature type="compositionally biased region" description="Polar residues" evidence="1">
    <location>
        <begin position="60"/>
        <end position="74"/>
    </location>
</feature>
<comment type="caution">
    <text evidence="2">The sequence shown here is derived from an EMBL/GenBank/DDBJ whole genome shotgun (WGS) entry which is preliminary data.</text>
</comment>
<proteinExistence type="predicted"/>